<organism evidence="7 8">
    <name type="scientific">Leptolyngbya subtilissima DQ-A4</name>
    <dbReference type="NCBI Taxonomy" id="2933933"/>
    <lineage>
        <taxon>Bacteria</taxon>
        <taxon>Bacillati</taxon>
        <taxon>Cyanobacteriota</taxon>
        <taxon>Cyanophyceae</taxon>
        <taxon>Leptolyngbyales</taxon>
        <taxon>Leptolyngbyaceae</taxon>
        <taxon>Leptolyngbya group</taxon>
        <taxon>Leptolyngbya</taxon>
    </lineage>
</organism>
<evidence type="ECO:0000313" key="8">
    <source>
        <dbReference type="Proteomes" id="UP001482513"/>
    </source>
</evidence>
<keyword evidence="2 5" id="KW-0812">Transmembrane</keyword>
<dbReference type="EMBL" id="JAMPKX010000003">
    <property type="protein sequence ID" value="MEP0947296.1"/>
    <property type="molecule type" value="Genomic_DNA"/>
</dbReference>
<evidence type="ECO:0000259" key="6">
    <source>
        <dbReference type="Pfam" id="PF02656"/>
    </source>
</evidence>
<keyword evidence="8" id="KW-1185">Reference proteome</keyword>
<evidence type="ECO:0000256" key="1">
    <source>
        <dbReference type="ARBA" id="ARBA00004127"/>
    </source>
</evidence>
<feature type="transmembrane region" description="Helical" evidence="5">
    <location>
        <begin position="70"/>
        <end position="90"/>
    </location>
</feature>
<evidence type="ECO:0000256" key="2">
    <source>
        <dbReference type="ARBA" id="ARBA00022692"/>
    </source>
</evidence>
<feature type="transmembrane region" description="Helical" evidence="5">
    <location>
        <begin position="110"/>
        <end position="132"/>
    </location>
</feature>
<comment type="subcellular location">
    <subcellularLocation>
        <location evidence="1">Endomembrane system</location>
        <topology evidence="1">Multi-pass membrane protein</topology>
    </subcellularLocation>
</comment>
<name>A0ABV0K440_9CYAN</name>
<protein>
    <submittedName>
        <fullName evidence="7">DUF202 domain-containing protein</fullName>
    </submittedName>
</protein>
<gene>
    <name evidence="7" type="ORF">NC992_10470</name>
</gene>
<evidence type="ECO:0000256" key="5">
    <source>
        <dbReference type="SAM" id="Phobius"/>
    </source>
</evidence>
<reference evidence="7 8" key="1">
    <citation type="submission" date="2022-04" db="EMBL/GenBank/DDBJ databases">
        <title>Positive selection, recombination, and allopatry shape intraspecific diversity of widespread and dominant cyanobacteria.</title>
        <authorList>
            <person name="Wei J."/>
            <person name="Shu W."/>
            <person name="Hu C."/>
        </authorList>
    </citation>
    <scope>NUCLEOTIDE SEQUENCE [LARGE SCALE GENOMIC DNA]</scope>
    <source>
        <strain evidence="7 8">DQ-A4</strain>
    </source>
</reference>
<accession>A0ABV0K440</accession>
<keyword evidence="3 5" id="KW-1133">Transmembrane helix</keyword>
<keyword evidence="4 5" id="KW-0472">Membrane</keyword>
<sequence>MSDAPPSPLMNITNELARERNRAAAERTLNAWSRICLGLIGFGVAYEQVTRSLRRHAASAAIIANPNPTLVGLGFVGMGLLLLGLALVQHRLTLNALEQQGNVLLSIKTLNHWAVVAIVLAGIAGLGVTLVLP</sequence>
<comment type="caution">
    <text evidence="7">The sequence shown here is derived from an EMBL/GenBank/DDBJ whole genome shotgun (WGS) entry which is preliminary data.</text>
</comment>
<dbReference type="InterPro" id="IPR003807">
    <property type="entry name" value="DUF202"/>
</dbReference>
<dbReference type="Pfam" id="PF02656">
    <property type="entry name" value="DUF202"/>
    <property type="match status" value="1"/>
</dbReference>
<feature type="domain" description="DUF202" evidence="6">
    <location>
        <begin position="20"/>
        <end position="94"/>
    </location>
</feature>
<evidence type="ECO:0000256" key="4">
    <source>
        <dbReference type="ARBA" id="ARBA00023136"/>
    </source>
</evidence>
<dbReference type="RefSeq" id="WP_190701859.1">
    <property type="nucleotide sequence ID" value="NZ_JAMPKX010000003.1"/>
</dbReference>
<evidence type="ECO:0000313" key="7">
    <source>
        <dbReference type="EMBL" id="MEP0947296.1"/>
    </source>
</evidence>
<evidence type="ECO:0000256" key="3">
    <source>
        <dbReference type="ARBA" id="ARBA00022989"/>
    </source>
</evidence>
<proteinExistence type="predicted"/>
<dbReference type="Proteomes" id="UP001482513">
    <property type="component" value="Unassembled WGS sequence"/>
</dbReference>